<dbReference type="RefSeq" id="WP_106256178.1">
    <property type="nucleotide sequence ID" value="NZ_CAWNSW010000007.1"/>
</dbReference>
<comment type="caution">
    <text evidence="2">The sequence shown here is derived from an EMBL/GenBank/DDBJ whole genome shotgun (WGS) entry which is preliminary data.</text>
</comment>
<dbReference type="EMBL" id="PVWK01000057">
    <property type="protein sequence ID" value="PSB29897.1"/>
    <property type="molecule type" value="Genomic_DNA"/>
</dbReference>
<evidence type="ECO:0000313" key="3">
    <source>
        <dbReference type="Proteomes" id="UP000239576"/>
    </source>
</evidence>
<gene>
    <name evidence="2" type="ORF">C7B82_10110</name>
</gene>
<name>A0A2T1EAX5_9CYAN</name>
<feature type="region of interest" description="Disordered" evidence="1">
    <location>
        <begin position="25"/>
        <end position="61"/>
    </location>
</feature>
<evidence type="ECO:0000313" key="2">
    <source>
        <dbReference type="EMBL" id="PSB29897.1"/>
    </source>
</evidence>
<feature type="compositionally biased region" description="Polar residues" evidence="1">
    <location>
        <begin position="27"/>
        <end position="36"/>
    </location>
</feature>
<dbReference type="Proteomes" id="UP000239576">
    <property type="component" value="Unassembled WGS sequence"/>
</dbReference>
<reference evidence="3" key="1">
    <citation type="submission" date="2018-02" db="EMBL/GenBank/DDBJ databases">
        <authorList>
            <person name="Moore K."/>
            <person name="Momper L."/>
        </authorList>
    </citation>
    <scope>NUCLEOTIDE SEQUENCE [LARGE SCALE GENOMIC DNA]</scope>
    <source>
        <strain evidence="3">ULC18</strain>
    </source>
</reference>
<dbReference type="AlphaFoldDB" id="A0A2T1EAX5"/>
<proteinExistence type="predicted"/>
<evidence type="ECO:0000256" key="1">
    <source>
        <dbReference type="SAM" id="MobiDB-lite"/>
    </source>
</evidence>
<accession>A0A2T1EAX5</accession>
<organism evidence="2 3">
    <name type="scientific">Stenomitos frigidus ULC18</name>
    <dbReference type="NCBI Taxonomy" id="2107698"/>
    <lineage>
        <taxon>Bacteria</taxon>
        <taxon>Bacillati</taxon>
        <taxon>Cyanobacteriota</taxon>
        <taxon>Cyanophyceae</taxon>
        <taxon>Leptolyngbyales</taxon>
        <taxon>Leptolyngbyaceae</taxon>
        <taxon>Stenomitos</taxon>
    </lineage>
</organism>
<protein>
    <submittedName>
        <fullName evidence="2">Uncharacterized protein</fullName>
    </submittedName>
</protein>
<feature type="compositionally biased region" description="Low complexity" evidence="1">
    <location>
        <begin position="48"/>
        <end position="61"/>
    </location>
</feature>
<sequence>MQEQQQQLLAVLSDPQQREQFLAAFDSNGNPTTNNAPADASQAPAGRQTFPGGAPGQQQQPTTLEGYYNQIKQATAMGYPVDNLSAAYQLWDSVPDEAWRGLAGTLIQGDF</sequence>
<reference evidence="2 3" key="2">
    <citation type="submission" date="2018-03" db="EMBL/GenBank/DDBJ databases">
        <title>The ancient ancestry and fast evolution of plastids.</title>
        <authorList>
            <person name="Moore K.R."/>
            <person name="Magnabosco C."/>
            <person name="Momper L."/>
            <person name="Gold D.A."/>
            <person name="Bosak T."/>
            <person name="Fournier G.P."/>
        </authorList>
    </citation>
    <scope>NUCLEOTIDE SEQUENCE [LARGE SCALE GENOMIC DNA]</scope>
    <source>
        <strain evidence="2 3">ULC18</strain>
    </source>
</reference>
<keyword evidence="3" id="KW-1185">Reference proteome</keyword>